<dbReference type="PANTHER" id="PTHR12888:SF0">
    <property type="entry name" value="PEROXISOME ASSEMBLY PROTEIN 12"/>
    <property type="match status" value="1"/>
</dbReference>
<dbReference type="EMBL" id="VEVO01000013">
    <property type="protein sequence ID" value="KAF0032262.1"/>
    <property type="molecule type" value="Genomic_DNA"/>
</dbReference>
<keyword evidence="10" id="KW-0653">Protein transport</keyword>
<keyword evidence="11" id="KW-1133">Transmembrane helix</keyword>
<evidence type="ECO:0000259" key="17">
    <source>
        <dbReference type="Pfam" id="PF04757"/>
    </source>
</evidence>
<comment type="subcellular location">
    <subcellularLocation>
        <location evidence="1">Peroxisome membrane</location>
        <topology evidence="1">Multi-pass membrane protein</topology>
    </subcellularLocation>
</comment>
<dbReference type="PANTHER" id="PTHR12888">
    <property type="entry name" value="PEROXISOME ASSEMBLY PROTEIN 12 PEROXIN-12"/>
    <property type="match status" value="1"/>
</dbReference>
<evidence type="ECO:0000256" key="4">
    <source>
        <dbReference type="ARBA" id="ARBA00018980"/>
    </source>
</evidence>
<evidence type="ECO:0000256" key="3">
    <source>
        <dbReference type="ARBA" id="ARBA00008704"/>
    </source>
</evidence>
<evidence type="ECO:0000256" key="16">
    <source>
        <dbReference type="SAM" id="MobiDB-lite"/>
    </source>
</evidence>
<dbReference type="GO" id="GO:0004842">
    <property type="term" value="F:ubiquitin-protein transferase activity"/>
    <property type="evidence" value="ECO:0007669"/>
    <property type="project" value="TreeGrafter"/>
</dbReference>
<evidence type="ECO:0000256" key="2">
    <source>
        <dbReference type="ARBA" id="ARBA00004906"/>
    </source>
</evidence>
<comment type="pathway">
    <text evidence="2">Protein modification; protein ubiquitination.</text>
</comment>
<reference evidence="18 19" key="1">
    <citation type="submission" date="2019-06" db="EMBL/GenBank/DDBJ databases">
        <title>Draft genomes of female and male turbot (Scophthalmus maximus).</title>
        <authorList>
            <person name="Xu H."/>
            <person name="Xu X.-W."/>
            <person name="Shao C."/>
            <person name="Chen S."/>
        </authorList>
    </citation>
    <scope>NUCLEOTIDE SEQUENCE [LARGE SCALE GENOMIC DNA]</scope>
    <source>
        <strain evidence="18">Ysfricsl-2016a</strain>
        <tissue evidence="18">Blood</tissue>
    </source>
</reference>
<evidence type="ECO:0000256" key="12">
    <source>
        <dbReference type="ARBA" id="ARBA00023136"/>
    </source>
</evidence>
<keyword evidence="7" id="KW-0479">Metal-binding</keyword>
<name>A0A6A4SPN3_SCOMX</name>
<evidence type="ECO:0000256" key="1">
    <source>
        <dbReference type="ARBA" id="ARBA00004585"/>
    </source>
</evidence>
<evidence type="ECO:0000256" key="15">
    <source>
        <dbReference type="ARBA" id="ARBA00045862"/>
    </source>
</evidence>
<keyword evidence="6" id="KW-0812">Transmembrane</keyword>
<keyword evidence="8" id="KW-0863">Zinc-finger</keyword>
<dbReference type="Proteomes" id="UP000438429">
    <property type="component" value="Unassembled WGS sequence"/>
</dbReference>
<feature type="domain" description="Pex N-terminal" evidence="17">
    <location>
        <begin position="93"/>
        <end position="318"/>
    </location>
</feature>
<dbReference type="CDD" id="cd16451">
    <property type="entry name" value="mRING_PEX12"/>
    <property type="match status" value="1"/>
</dbReference>
<dbReference type="GO" id="GO:0006513">
    <property type="term" value="P:protein monoubiquitination"/>
    <property type="evidence" value="ECO:0007669"/>
    <property type="project" value="TreeGrafter"/>
</dbReference>
<dbReference type="InterPro" id="IPR017375">
    <property type="entry name" value="PEX12"/>
</dbReference>
<dbReference type="Pfam" id="PF04757">
    <property type="entry name" value="Pex2_Pex12"/>
    <property type="match status" value="1"/>
</dbReference>
<comment type="function">
    <text evidence="15">Component of a retrotranslocation channel required for peroxisome organization by mediating export of the PEX5 receptor from peroxisomes to the cytosol, thereby promoting PEX5 recycling. The retrotranslocation channel is composed of PEX2, PEX10 and PEX12; each subunit contributing transmembrane segments that coassemble into an open channel that specifically allows the passage of PEX5 through the peroxisomal membrane. PEX12 also regulates PEX5 recycling by activating the E3 ubiquitin-protein ligase activity of PEX10. When PEX5 recycling is compromised, PEX12 stimulates PEX10-mediated polyubiquitination of PEX5, leading to its subsequent degradation.</text>
</comment>
<dbReference type="Gene3D" id="3.30.40.10">
    <property type="entry name" value="Zinc/RING finger domain, C3HC4 (zinc finger)"/>
    <property type="match status" value="1"/>
</dbReference>
<dbReference type="InterPro" id="IPR006845">
    <property type="entry name" value="Pex_N"/>
</dbReference>
<evidence type="ECO:0000256" key="14">
    <source>
        <dbReference type="ARBA" id="ARBA00029692"/>
    </source>
</evidence>
<proteinExistence type="inferred from homology"/>
<keyword evidence="9" id="KW-0862">Zinc</keyword>
<comment type="similarity">
    <text evidence="3">Belongs to the pex2/pex10/pex12 family.</text>
</comment>
<evidence type="ECO:0000313" key="19">
    <source>
        <dbReference type="Proteomes" id="UP000438429"/>
    </source>
</evidence>
<protein>
    <recommendedName>
        <fullName evidence="4">Peroxisome assembly protein 12</fullName>
    </recommendedName>
    <alternativeName>
        <fullName evidence="14">Peroxin-12</fullName>
    </alternativeName>
</protein>
<comment type="caution">
    <text evidence="18">The sequence shown here is derived from an EMBL/GenBank/DDBJ whole genome shotgun (WGS) entry which is preliminary data.</text>
</comment>
<dbReference type="GO" id="GO:1990429">
    <property type="term" value="C:peroxisomal importomer complex"/>
    <property type="evidence" value="ECO:0007669"/>
    <property type="project" value="TreeGrafter"/>
</dbReference>
<dbReference type="InterPro" id="IPR013083">
    <property type="entry name" value="Znf_RING/FYVE/PHD"/>
</dbReference>
<sequence>MGVVLSEAPYVCLVTSRRAEVAAVDMAAGCCAHGTSVCRVSSATEDREGQRARSPLDRPAAAAAAAAAMAQAGAHLTSTAGNEQPSVFEVLAQESLMAALKPALRHAVKVLAESNPSRFGFLWRRFDELYLLLDLLLQNHFLSHCSASFSENFYGLKRVTAGRGLPVHLGLHGKSHWRSLLLLCLVPYLRTKLEATLAQQRDEEDFSIQLARTRTQRLYRAAVAAYPYVSSAWQAWVFCQQLLFIFGASKTHSPLLWLARVRLARLNARDIKDMELKTSNTDNLADKRYIPVLSNSNCVYLSVSLCVLFQFLEWWYSSDNQSTVKTLASLPAPPPPLHLKEECGGGESRSISAKSGGETQPGPGGRNCPLCRRLCTNTTVLSTSGFVFCYRCIYMYVKANHRCPVTGYPTELQHLIKIYSPES</sequence>
<evidence type="ECO:0000256" key="13">
    <source>
        <dbReference type="ARBA" id="ARBA00023140"/>
    </source>
</evidence>
<accession>A0A6A4SPN3</accession>
<dbReference type="GO" id="GO:0008270">
    <property type="term" value="F:zinc ion binding"/>
    <property type="evidence" value="ECO:0007669"/>
    <property type="project" value="UniProtKB-KW"/>
</dbReference>
<evidence type="ECO:0000256" key="9">
    <source>
        <dbReference type="ARBA" id="ARBA00022833"/>
    </source>
</evidence>
<dbReference type="SUPFAM" id="SSF57850">
    <property type="entry name" value="RING/U-box"/>
    <property type="match status" value="1"/>
</dbReference>
<dbReference type="AlphaFoldDB" id="A0A6A4SPN3"/>
<evidence type="ECO:0000256" key="5">
    <source>
        <dbReference type="ARBA" id="ARBA00022448"/>
    </source>
</evidence>
<feature type="region of interest" description="Disordered" evidence="16">
    <location>
        <begin position="342"/>
        <end position="363"/>
    </location>
</feature>
<evidence type="ECO:0000256" key="10">
    <source>
        <dbReference type="ARBA" id="ARBA00022927"/>
    </source>
</evidence>
<evidence type="ECO:0000256" key="6">
    <source>
        <dbReference type="ARBA" id="ARBA00022692"/>
    </source>
</evidence>
<evidence type="ECO:0000256" key="8">
    <source>
        <dbReference type="ARBA" id="ARBA00022771"/>
    </source>
</evidence>
<evidence type="ECO:0000256" key="7">
    <source>
        <dbReference type="ARBA" id="ARBA00022723"/>
    </source>
</evidence>
<keyword evidence="12" id="KW-0472">Membrane</keyword>
<gene>
    <name evidence="18" type="ORF">F2P81_014552</name>
</gene>
<dbReference type="GO" id="GO:0016558">
    <property type="term" value="P:protein import into peroxisome matrix"/>
    <property type="evidence" value="ECO:0007669"/>
    <property type="project" value="InterPro"/>
</dbReference>
<evidence type="ECO:0000313" key="18">
    <source>
        <dbReference type="EMBL" id="KAF0032262.1"/>
    </source>
</evidence>
<keyword evidence="13" id="KW-0576">Peroxisome</keyword>
<evidence type="ECO:0000256" key="11">
    <source>
        <dbReference type="ARBA" id="ARBA00022989"/>
    </source>
</evidence>
<dbReference type="PIRSF" id="PIRSF038074">
    <property type="entry name" value="Peroxisome_assembly_p12"/>
    <property type="match status" value="1"/>
</dbReference>
<keyword evidence="5" id="KW-0813">Transport</keyword>
<organism evidence="18 19">
    <name type="scientific">Scophthalmus maximus</name>
    <name type="common">Turbot</name>
    <name type="synonym">Psetta maxima</name>
    <dbReference type="NCBI Taxonomy" id="52904"/>
    <lineage>
        <taxon>Eukaryota</taxon>
        <taxon>Metazoa</taxon>
        <taxon>Chordata</taxon>
        <taxon>Craniata</taxon>
        <taxon>Vertebrata</taxon>
        <taxon>Euteleostomi</taxon>
        <taxon>Actinopterygii</taxon>
        <taxon>Neopterygii</taxon>
        <taxon>Teleostei</taxon>
        <taxon>Neoteleostei</taxon>
        <taxon>Acanthomorphata</taxon>
        <taxon>Carangaria</taxon>
        <taxon>Pleuronectiformes</taxon>
        <taxon>Pleuronectoidei</taxon>
        <taxon>Scophthalmidae</taxon>
        <taxon>Scophthalmus</taxon>
    </lineage>
</organism>
<dbReference type="GO" id="GO:0005778">
    <property type="term" value="C:peroxisomal membrane"/>
    <property type="evidence" value="ECO:0007669"/>
    <property type="project" value="UniProtKB-SubCell"/>
</dbReference>